<dbReference type="EMBL" id="BLAY01000033">
    <property type="protein sequence ID" value="GET37733.1"/>
    <property type="molecule type" value="Genomic_DNA"/>
</dbReference>
<name>A0AAV3X619_9CYAN</name>
<dbReference type="InterPro" id="IPR002560">
    <property type="entry name" value="Transposase_DDE"/>
</dbReference>
<feature type="domain" description="Transposase IS204/IS1001/IS1096/IS1165 DDE" evidence="1">
    <location>
        <begin position="42"/>
        <end position="147"/>
    </location>
</feature>
<evidence type="ECO:0000313" key="2">
    <source>
        <dbReference type="EMBL" id="GET37733.1"/>
    </source>
</evidence>
<reference evidence="2" key="1">
    <citation type="submission" date="2019-10" db="EMBL/GenBank/DDBJ databases">
        <title>Draft genome sequece of Microseira wollei NIES-4236.</title>
        <authorList>
            <person name="Yamaguchi H."/>
            <person name="Suzuki S."/>
            <person name="Kawachi M."/>
        </authorList>
    </citation>
    <scope>NUCLEOTIDE SEQUENCE</scope>
    <source>
        <strain evidence="2">NIES-4236</strain>
    </source>
</reference>
<protein>
    <recommendedName>
        <fullName evidence="1">Transposase IS204/IS1001/IS1096/IS1165 DDE domain-containing protein</fullName>
    </recommendedName>
</protein>
<dbReference type="PANTHER" id="PTHR33498">
    <property type="entry name" value="TRANSPOSASE FOR INSERTION SEQUENCE ELEMENT IS1557"/>
    <property type="match status" value="1"/>
</dbReference>
<evidence type="ECO:0000259" key="1">
    <source>
        <dbReference type="Pfam" id="PF01610"/>
    </source>
</evidence>
<organism evidence="2 3">
    <name type="scientific">Microseira wollei NIES-4236</name>
    <dbReference type="NCBI Taxonomy" id="2530354"/>
    <lineage>
        <taxon>Bacteria</taxon>
        <taxon>Bacillati</taxon>
        <taxon>Cyanobacteriota</taxon>
        <taxon>Cyanophyceae</taxon>
        <taxon>Oscillatoriophycideae</taxon>
        <taxon>Aerosakkonematales</taxon>
        <taxon>Aerosakkonemataceae</taxon>
        <taxon>Microseira</taxon>
    </lineage>
</organism>
<evidence type="ECO:0000313" key="3">
    <source>
        <dbReference type="Proteomes" id="UP001050975"/>
    </source>
</evidence>
<keyword evidence="3" id="KW-1185">Reference proteome</keyword>
<dbReference type="AlphaFoldDB" id="A0AAV3X619"/>
<dbReference type="PANTHER" id="PTHR33498:SF1">
    <property type="entry name" value="TRANSPOSASE FOR INSERTION SEQUENCE ELEMENT IS1557"/>
    <property type="match status" value="1"/>
</dbReference>
<accession>A0AAV3X619</accession>
<dbReference type="Proteomes" id="UP001050975">
    <property type="component" value="Unassembled WGS sequence"/>
</dbReference>
<sequence>MLYSNIEQVGREEQLSPEIVESIFKSVSNQMKKKDWSQVERLSIDEVSKRKGRGNFVTVVSDIDSSSLMEVIDSHKQKDIIEVLKQQPIEVREKVREVSVDMWAGFRKVVREVYPNAAVVIDRFHVMKLVNERLNKIRILAKVTAKGSRYLRHEKSPRFDRIREIIIRADFKSISLLENRLPNERRISRHL</sequence>
<dbReference type="Pfam" id="PF01610">
    <property type="entry name" value="DDE_Tnp_ISL3"/>
    <property type="match status" value="1"/>
</dbReference>
<dbReference type="InterPro" id="IPR047951">
    <property type="entry name" value="Transpos_ISL3"/>
</dbReference>
<comment type="caution">
    <text evidence="2">The sequence shown here is derived from an EMBL/GenBank/DDBJ whole genome shotgun (WGS) entry which is preliminary data.</text>
</comment>
<proteinExistence type="predicted"/>
<gene>
    <name evidence="2" type="ORF">MiSe_24870</name>
</gene>